<sequence>MIRVYVCPKCEAIKVGSRRKKVVCYYCDETPMLITELEFLEYSEMLPEERQEYAREWMKKYREKKKSVKEKEHADEEQKG</sequence>
<gene>
    <name evidence="1" type="ORF">KTH89_08380</name>
</gene>
<keyword evidence="1" id="KW-0240">DNA-directed RNA polymerase</keyword>
<dbReference type="AlphaFoldDB" id="A0A949K735"/>
<proteinExistence type="predicted"/>
<reference evidence="1" key="1">
    <citation type="submission" date="2021-06" db="EMBL/GenBank/DDBJ databases">
        <title>Description of novel taxa of the family Lachnospiraceae.</title>
        <authorList>
            <person name="Chaplin A.V."/>
            <person name="Sokolova S.R."/>
            <person name="Pikina A.P."/>
            <person name="Korzhanova M."/>
            <person name="Belova V."/>
            <person name="Korostin D."/>
            <person name="Efimov B.A."/>
        </authorList>
    </citation>
    <scope>NUCLEOTIDE SEQUENCE</scope>
    <source>
        <strain evidence="1">ASD5720</strain>
    </source>
</reference>
<dbReference type="Proteomes" id="UP000712157">
    <property type="component" value="Unassembled WGS sequence"/>
</dbReference>
<dbReference type="GO" id="GO:0000428">
    <property type="term" value="C:DNA-directed RNA polymerase complex"/>
    <property type="evidence" value="ECO:0007669"/>
    <property type="project" value="UniProtKB-KW"/>
</dbReference>
<keyword evidence="2" id="KW-1185">Reference proteome</keyword>
<keyword evidence="1" id="KW-0804">Transcription</keyword>
<evidence type="ECO:0000313" key="2">
    <source>
        <dbReference type="Proteomes" id="UP000712157"/>
    </source>
</evidence>
<protein>
    <submittedName>
        <fullName evidence="1">DNA-directed RNA polymerase subunit M</fullName>
    </submittedName>
</protein>
<evidence type="ECO:0000313" key="1">
    <source>
        <dbReference type="EMBL" id="MBU9736552.1"/>
    </source>
</evidence>
<dbReference type="EMBL" id="JAHQCW010000011">
    <property type="protein sequence ID" value="MBU9736552.1"/>
    <property type="molecule type" value="Genomic_DNA"/>
</dbReference>
<accession>A0A949K735</accession>
<name>A0A949K735_9FIRM</name>
<organism evidence="1 2">
    <name type="scientific">Diplocloster agilis</name>
    <dbReference type="NCBI Taxonomy" id="2850323"/>
    <lineage>
        <taxon>Bacteria</taxon>
        <taxon>Bacillati</taxon>
        <taxon>Bacillota</taxon>
        <taxon>Clostridia</taxon>
        <taxon>Lachnospirales</taxon>
        <taxon>Lachnospiraceae</taxon>
        <taxon>Diplocloster</taxon>
    </lineage>
</organism>
<dbReference type="RefSeq" id="WP_158346134.1">
    <property type="nucleotide sequence ID" value="NZ_JAHQCW010000011.1"/>
</dbReference>
<comment type="caution">
    <text evidence="1">The sequence shown here is derived from an EMBL/GenBank/DDBJ whole genome shotgun (WGS) entry which is preliminary data.</text>
</comment>